<feature type="transmembrane region" description="Helical" evidence="1">
    <location>
        <begin position="614"/>
        <end position="632"/>
    </location>
</feature>
<gene>
    <name evidence="2" type="ORF">CVV64_11065</name>
</gene>
<proteinExistence type="predicted"/>
<keyword evidence="1" id="KW-1133">Transmembrane helix</keyword>
<comment type="caution">
    <text evidence="2">The sequence shown here is derived from an EMBL/GenBank/DDBJ whole genome shotgun (WGS) entry which is preliminary data.</text>
</comment>
<reference evidence="2 3" key="1">
    <citation type="journal article" date="2017" name="ISME J.">
        <title>Potential for microbial H2 and metal transformations associated with novel bacteria and archaea in deep terrestrial subsurface sediments.</title>
        <authorList>
            <person name="Hernsdorf A.W."/>
            <person name="Amano Y."/>
            <person name="Miyakawa K."/>
            <person name="Ise K."/>
            <person name="Suzuki Y."/>
            <person name="Anantharaman K."/>
            <person name="Probst A."/>
            <person name="Burstein D."/>
            <person name="Thomas B.C."/>
            <person name="Banfield J.F."/>
        </authorList>
    </citation>
    <scope>NUCLEOTIDE SEQUENCE [LARGE SCALE GENOMIC DNA]</scope>
    <source>
        <strain evidence="2">HGW-Wallbacteria-1</strain>
    </source>
</reference>
<protein>
    <submittedName>
        <fullName evidence="2">Uncharacterized protein</fullName>
    </submittedName>
</protein>
<keyword evidence="1" id="KW-0812">Transmembrane</keyword>
<accession>A0A2N1PP49</accession>
<dbReference type="AlphaFoldDB" id="A0A2N1PP49"/>
<evidence type="ECO:0000313" key="3">
    <source>
        <dbReference type="Proteomes" id="UP000233256"/>
    </source>
</evidence>
<evidence type="ECO:0000256" key="1">
    <source>
        <dbReference type="SAM" id="Phobius"/>
    </source>
</evidence>
<evidence type="ECO:0000313" key="2">
    <source>
        <dbReference type="EMBL" id="PKK90052.1"/>
    </source>
</evidence>
<feature type="transmembrane region" description="Helical" evidence="1">
    <location>
        <begin position="242"/>
        <end position="260"/>
    </location>
</feature>
<sequence>MLGGGLTVRNFKWNAKESDEFDDNPNSLTGELKQEEALINLVVRPTATGNVWSRNSQFIVMKNSSEMVFSIPFSQVQDIILSAMTKNLSKTDSEGNVSTSEVSIFRVAINAVSKEKIILLETTVFLSARRLAEKSAISCNCKLRDLTGEREVVREPGDLDKPYHETMAVPQRGLPPVPSGLIHGTCDNGWRVDWTESQDAVDHKTGKSGKGYEGSAGCLYLLLLTIGLPVACVLFFDGVAVPVLFLCILACLLYFFMGSATRSLKIQKDKIIFSQQSAVAVNSEEIATRNLEQIIQIPSSRTNEKVYDHLLLVSDDRAIKIRGRKDALSFIKRFLDGAIYDLLGSGSGPFSGKPFPEATFQSFVSKIWRWAAQACLVSGAVLFVFGLLSWYDDHRILLTSKNFVADGQSMPAPPWGGSMDSTPQNAASATTSSKAAVTSAAPVKPVPINSKRRSMKMAKNANSSGSFVMYGSSQDKFRKANYLGKAVFTLNRNVWGSEGEFNCAISVYDKTSGKVVATIDEDFLVSEWYEENTTSTVQTEIFGLTLPDAGDYEIRVRLVLPKDAQDDLEDLTKSVTIHLENYRLSYRYALMVFLLGLFLLILQPSPVGSSFHTIKRIAAMLVVFSLIGSAVFEVSRPQYVLGHGHGVIGVHYHGYRSYHYGSSAGVRGFGARGFRSSGAGK</sequence>
<keyword evidence="1" id="KW-0472">Membrane</keyword>
<feature type="transmembrane region" description="Helical" evidence="1">
    <location>
        <begin position="584"/>
        <end position="602"/>
    </location>
</feature>
<feature type="transmembrane region" description="Helical" evidence="1">
    <location>
        <begin position="217"/>
        <end position="236"/>
    </location>
</feature>
<feature type="transmembrane region" description="Helical" evidence="1">
    <location>
        <begin position="370"/>
        <end position="391"/>
    </location>
</feature>
<name>A0A2N1PP49_9BACT</name>
<organism evidence="2 3">
    <name type="scientific">Candidatus Wallbacteria bacterium HGW-Wallbacteria-1</name>
    <dbReference type="NCBI Taxonomy" id="2013854"/>
    <lineage>
        <taxon>Bacteria</taxon>
        <taxon>Candidatus Walliibacteriota</taxon>
    </lineage>
</organism>
<dbReference type="EMBL" id="PGXC01000008">
    <property type="protein sequence ID" value="PKK90052.1"/>
    <property type="molecule type" value="Genomic_DNA"/>
</dbReference>
<dbReference type="Proteomes" id="UP000233256">
    <property type="component" value="Unassembled WGS sequence"/>
</dbReference>